<keyword evidence="1 7" id="KW-0479">Metal-binding</keyword>
<evidence type="ECO:0000256" key="7">
    <source>
        <dbReference type="HAMAP-Rule" id="MF_00017"/>
    </source>
</evidence>
<dbReference type="Proteomes" id="UP000033860">
    <property type="component" value="Unassembled WGS sequence"/>
</dbReference>
<organism evidence="9 10">
    <name type="scientific">Candidatus Beckwithbacteria bacterium GW2011_GWB1_47_15</name>
    <dbReference type="NCBI Taxonomy" id="1618371"/>
    <lineage>
        <taxon>Bacteria</taxon>
        <taxon>Candidatus Beckwithiibacteriota</taxon>
    </lineage>
</organism>
<evidence type="ECO:0000256" key="5">
    <source>
        <dbReference type="ARBA" id="ARBA00023172"/>
    </source>
</evidence>
<evidence type="ECO:0000259" key="8">
    <source>
        <dbReference type="PROSITE" id="PS50880"/>
    </source>
</evidence>
<dbReference type="Gene3D" id="3.40.1360.10">
    <property type="match status" value="1"/>
</dbReference>
<gene>
    <name evidence="7" type="primary">recR</name>
    <name evidence="9" type="ORF">UX85_C0003G0089</name>
</gene>
<evidence type="ECO:0000313" key="9">
    <source>
        <dbReference type="EMBL" id="KKU61430.1"/>
    </source>
</evidence>
<dbReference type="Gene3D" id="1.10.8.420">
    <property type="entry name" value="RecR Domain 1"/>
    <property type="match status" value="1"/>
</dbReference>
<name>A0A0G1UUN5_9BACT</name>
<keyword evidence="4 7" id="KW-0862">Zinc</keyword>
<proteinExistence type="inferred from homology"/>
<dbReference type="PATRIC" id="fig|1618371.3.peg.477"/>
<dbReference type="SMART" id="SM00493">
    <property type="entry name" value="TOPRIM"/>
    <property type="match status" value="1"/>
</dbReference>
<dbReference type="EMBL" id="LCNT01000003">
    <property type="protein sequence ID" value="KKU61430.1"/>
    <property type="molecule type" value="Genomic_DNA"/>
</dbReference>
<dbReference type="GO" id="GO:0006310">
    <property type="term" value="P:DNA recombination"/>
    <property type="evidence" value="ECO:0007669"/>
    <property type="project" value="UniProtKB-UniRule"/>
</dbReference>
<evidence type="ECO:0000256" key="2">
    <source>
        <dbReference type="ARBA" id="ARBA00022763"/>
    </source>
</evidence>
<dbReference type="Pfam" id="PF21176">
    <property type="entry name" value="RecR_HhH"/>
    <property type="match status" value="1"/>
</dbReference>
<dbReference type="GO" id="GO:0008270">
    <property type="term" value="F:zinc ion binding"/>
    <property type="evidence" value="ECO:0007669"/>
    <property type="project" value="UniProtKB-KW"/>
</dbReference>
<dbReference type="Pfam" id="PF21175">
    <property type="entry name" value="RecR_C"/>
    <property type="match status" value="1"/>
</dbReference>
<dbReference type="NCBIfam" id="TIGR00615">
    <property type="entry name" value="recR"/>
    <property type="match status" value="1"/>
</dbReference>
<dbReference type="InterPro" id="IPR023627">
    <property type="entry name" value="Rcmb_RecR"/>
</dbReference>
<dbReference type="Pfam" id="PF13662">
    <property type="entry name" value="Toprim_4"/>
    <property type="match status" value="1"/>
</dbReference>
<reference evidence="9 10" key="1">
    <citation type="journal article" date="2015" name="Nature">
        <title>rRNA introns, odd ribosomes, and small enigmatic genomes across a large radiation of phyla.</title>
        <authorList>
            <person name="Brown C.T."/>
            <person name="Hug L.A."/>
            <person name="Thomas B.C."/>
            <person name="Sharon I."/>
            <person name="Castelle C.J."/>
            <person name="Singh A."/>
            <person name="Wilkins M.J."/>
            <person name="Williams K.H."/>
            <person name="Banfield J.F."/>
        </authorList>
    </citation>
    <scope>NUCLEOTIDE SEQUENCE [LARGE SCALE GENOMIC DNA]</scope>
</reference>
<accession>A0A0G1UUN5</accession>
<keyword evidence="6 7" id="KW-0234">DNA repair</keyword>
<keyword evidence="2 7" id="KW-0227">DNA damage</keyword>
<dbReference type="PROSITE" id="PS50880">
    <property type="entry name" value="TOPRIM"/>
    <property type="match status" value="1"/>
</dbReference>
<dbReference type="Pfam" id="PF02132">
    <property type="entry name" value="RecR_ZnF"/>
    <property type="match status" value="1"/>
</dbReference>
<dbReference type="PANTHER" id="PTHR30446">
    <property type="entry name" value="RECOMBINATION PROTEIN RECR"/>
    <property type="match status" value="1"/>
</dbReference>
<dbReference type="InterPro" id="IPR006171">
    <property type="entry name" value="TOPRIM_dom"/>
</dbReference>
<dbReference type="GO" id="GO:0006281">
    <property type="term" value="P:DNA repair"/>
    <property type="evidence" value="ECO:0007669"/>
    <property type="project" value="UniProtKB-UniRule"/>
</dbReference>
<feature type="domain" description="Toprim" evidence="8">
    <location>
        <begin position="80"/>
        <end position="176"/>
    </location>
</feature>
<evidence type="ECO:0000313" key="10">
    <source>
        <dbReference type="Proteomes" id="UP000033860"/>
    </source>
</evidence>
<dbReference type="CDD" id="cd01025">
    <property type="entry name" value="TOPRIM_recR"/>
    <property type="match status" value="1"/>
</dbReference>
<evidence type="ECO:0000256" key="3">
    <source>
        <dbReference type="ARBA" id="ARBA00022771"/>
    </source>
</evidence>
<evidence type="ECO:0000256" key="4">
    <source>
        <dbReference type="ARBA" id="ARBA00022833"/>
    </source>
</evidence>
<dbReference type="SUPFAM" id="SSF111304">
    <property type="entry name" value="Recombination protein RecR"/>
    <property type="match status" value="1"/>
</dbReference>
<dbReference type="AlphaFoldDB" id="A0A0G1UUN5"/>
<dbReference type="GO" id="GO:0003677">
    <property type="term" value="F:DNA binding"/>
    <property type="evidence" value="ECO:0007669"/>
    <property type="project" value="UniProtKB-UniRule"/>
</dbReference>
<dbReference type="HAMAP" id="MF_00017">
    <property type="entry name" value="RecR"/>
    <property type="match status" value="1"/>
</dbReference>
<dbReference type="InterPro" id="IPR000093">
    <property type="entry name" value="DNA_Rcmb_RecR"/>
</dbReference>
<keyword evidence="3 7" id="KW-0863">Zinc-finger</keyword>
<comment type="caution">
    <text evidence="9">The sequence shown here is derived from an EMBL/GenBank/DDBJ whole genome shotgun (WGS) entry which is preliminary data.</text>
</comment>
<sequence length="199" mass="22077">MKLARGARRLIDAFERLPGIGPKTAQRLTFYLLHNPQSQLTEFGEAVSRLKLDTKECGLCFNVGEKDPCEICTDRNRDQSKICVVESVLDILAIERGGFYSGLYHALGGAISPLNNIGPEELHLRELTPRIKNGKVSEVIIATNPSMEGEATAMYIAKLIGKRKTLKITRIGRGLPTGADLEYADEETLNRAFEGRKEF</sequence>
<protein>
    <recommendedName>
        <fullName evidence="7">Recombination protein RecR</fullName>
    </recommendedName>
</protein>
<evidence type="ECO:0000256" key="6">
    <source>
        <dbReference type="ARBA" id="ARBA00023204"/>
    </source>
</evidence>
<dbReference type="PANTHER" id="PTHR30446:SF0">
    <property type="entry name" value="RECOMBINATION PROTEIN RECR"/>
    <property type="match status" value="1"/>
</dbReference>
<comment type="function">
    <text evidence="7">May play a role in DNA repair. It seems to be involved in an RecBC-independent recombinational process of DNA repair. It may act with RecF and RecO.</text>
</comment>
<dbReference type="InterPro" id="IPR015967">
    <property type="entry name" value="Rcmb_RecR_Znf"/>
</dbReference>
<dbReference type="Gene3D" id="3.30.60.80">
    <property type="match status" value="1"/>
</dbReference>
<keyword evidence="5 7" id="KW-0233">DNA recombination</keyword>
<evidence type="ECO:0000256" key="1">
    <source>
        <dbReference type="ARBA" id="ARBA00022723"/>
    </source>
</evidence>
<dbReference type="Gene3D" id="6.10.250.240">
    <property type="match status" value="1"/>
</dbReference>
<feature type="zinc finger region" description="C4-type" evidence="7">
    <location>
        <begin position="57"/>
        <end position="72"/>
    </location>
</feature>
<comment type="similarity">
    <text evidence="7">Belongs to the RecR family.</text>
</comment>
<dbReference type="InterPro" id="IPR034137">
    <property type="entry name" value="TOPRIM_RecR"/>
</dbReference>